<sequence length="68" mass="6915">MSRGPFGPTESECSSLGAGMPASSVVMGLFVMITLLRFGVAAGETGLPRPSRTTGGAGDGRRHVKLPP</sequence>
<dbReference type="Proteomes" id="UP001500064">
    <property type="component" value="Unassembled WGS sequence"/>
</dbReference>
<dbReference type="EMBL" id="BAAAMU010000001">
    <property type="protein sequence ID" value="GAA1609326.1"/>
    <property type="molecule type" value="Genomic_DNA"/>
</dbReference>
<reference evidence="3 4" key="1">
    <citation type="journal article" date="2019" name="Int. J. Syst. Evol. Microbiol.">
        <title>The Global Catalogue of Microorganisms (GCM) 10K type strain sequencing project: providing services to taxonomists for standard genome sequencing and annotation.</title>
        <authorList>
            <consortium name="The Broad Institute Genomics Platform"/>
            <consortium name="The Broad Institute Genome Sequencing Center for Infectious Disease"/>
            <person name="Wu L."/>
            <person name="Ma J."/>
        </authorList>
    </citation>
    <scope>NUCLEOTIDE SEQUENCE [LARGE SCALE GENOMIC DNA]</scope>
    <source>
        <strain evidence="3 4">JCM 13929</strain>
    </source>
</reference>
<keyword evidence="2" id="KW-0472">Membrane</keyword>
<gene>
    <name evidence="3" type="ORF">GCM10009733_001950</name>
</gene>
<keyword evidence="4" id="KW-1185">Reference proteome</keyword>
<feature type="transmembrane region" description="Helical" evidence="2">
    <location>
        <begin position="20"/>
        <end position="40"/>
    </location>
</feature>
<evidence type="ECO:0000256" key="1">
    <source>
        <dbReference type="SAM" id="MobiDB-lite"/>
    </source>
</evidence>
<evidence type="ECO:0000313" key="3">
    <source>
        <dbReference type="EMBL" id="GAA1609326.1"/>
    </source>
</evidence>
<organism evidence="3 4">
    <name type="scientific">Nonomuraea maheshkhaliensis</name>
    <dbReference type="NCBI Taxonomy" id="419590"/>
    <lineage>
        <taxon>Bacteria</taxon>
        <taxon>Bacillati</taxon>
        <taxon>Actinomycetota</taxon>
        <taxon>Actinomycetes</taxon>
        <taxon>Streptosporangiales</taxon>
        <taxon>Streptosporangiaceae</taxon>
        <taxon>Nonomuraea</taxon>
    </lineage>
</organism>
<proteinExistence type="predicted"/>
<comment type="caution">
    <text evidence="3">The sequence shown here is derived from an EMBL/GenBank/DDBJ whole genome shotgun (WGS) entry which is preliminary data.</text>
</comment>
<keyword evidence="2" id="KW-1133">Transmembrane helix</keyword>
<keyword evidence="2" id="KW-0812">Transmembrane</keyword>
<protein>
    <submittedName>
        <fullName evidence="3">Uncharacterized protein</fullName>
    </submittedName>
</protein>
<feature type="region of interest" description="Disordered" evidence="1">
    <location>
        <begin position="44"/>
        <end position="68"/>
    </location>
</feature>
<evidence type="ECO:0000313" key="4">
    <source>
        <dbReference type="Proteomes" id="UP001500064"/>
    </source>
</evidence>
<name>A0ABN2EJX4_9ACTN</name>
<accession>A0ABN2EJX4</accession>
<evidence type="ECO:0000256" key="2">
    <source>
        <dbReference type="SAM" id="Phobius"/>
    </source>
</evidence>